<dbReference type="RefSeq" id="WP_328984492.1">
    <property type="nucleotide sequence ID" value="NZ_CP121472.1"/>
</dbReference>
<dbReference type="EMBL" id="CP121472">
    <property type="protein sequence ID" value="WPL18749.1"/>
    <property type="molecule type" value="Genomic_DNA"/>
</dbReference>
<keyword evidence="4" id="KW-1278">Translocase</keyword>
<dbReference type="SUPFAM" id="SSF56784">
    <property type="entry name" value="HAD-like"/>
    <property type="match status" value="1"/>
</dbReference>
<dbReference type="InterPro" id="IPR036412">
    <property type="entry name" value="HAD-like_sf"/>
</dbReference>
<dbReference type="Gene3D" id="3.40.1110.10">
    <property type="entry name" value="Calcium-transporting ATPase, cytoplasmic domain N"/>
    <property type="match status" value="1"/>
</dbReference>
<comment type="subcellular location">
    <subcellularLocation>
        <location evidence="9">Cell membrane</location>
    </subcellularLocation>
    <subcellularLocation>
        <location evidence="1">Membrane</location>
    </subcellularLocation>
</comment>
<dbReference type="SFLD" id="SFLDG00002">
    <property type="entry name" value="C1.7:_P-type_atpase_like"/>
    <property type="match status" value="1"/>
</dbReference>
<evidence type="ECO:0000256" key="1">
    <source>
        <dbReference type="ARBA" id="ARBA00004370"/>
    </source>
</evidence>
<dbReference type="NCBIfam" id="TIGR01525">
    <property type="entry name" value="ATPase-IB_hvy"/>
    <property type="match status" value="1"/>
</dbReference>
<dbReference type="SUPFAM" id="SSF81653">
    <property type="entry name" value="Calcium ATPase, transduction domain A"/>
    <property type="match status" value="1"/>
</dbReference>
<dbReference type="InterPro" id="IPR018303">
    <property type="entry name" value="ATPase_P-typ_P_site"/>
</dbReference>
<dbReference type="InterPro" id="IPR027256">
    <property type="entry name" value="P-typ_ATPase_IB"/>
</dbReference>
<dbReference type="InterPro" id="IPR044492">
    <property type="entry name" value="P_typ_ATPase_HD_dom"/>
</dbReference>
<evidence type="ECO:0000256" key="9">
    <source>
        <dbReference type="RuleBase" id="RU362081"/>
    </source>
</evidence>
<protein>
    <recommendedName>
        <fullName evidence="7">P-type Zn(2+) transporter</fullName>
        <ecNumber evidence="7">7.2.2.12</ecNumber>
    </recommendedName>
</protein>
<keyword evidence="9" id="KW-1003">Cell membrane</keyword>
<evidence type="ECO:0000259" key="11">
    <source>
        <dbReference type="Pfam" id="PF00122"/>
    </source>
</evidence>
<evidence type="ECO:0000256" key="2">
    <source>
        <dbReference type="ARBA" id="ARBA00006024"/>
    </source>
</evidence>
<keyword evidence="9" id="KW-0479">Metal-binding</keyword>
<reference evidence="12 13" key="1">
    <citation type="journal article" date="2023" name="Microorganisms">
        <title>Thiorhodovibrio frisius and Trv. litoralis spp. nov., Two Novel Members from a Clade of Fastidious Purple Sulfur Bacteria That Exhibit Unique Red-Shifted Light-Harvesting Capabilities.</title>
        <authorList>
            <person name="Methner A."/>
            <person name="Kuzyk S.B."/>
            <person name="Petersen J."/>
            <person name="Bauer S."/>
            <person name="Brinkmann H."/>
            <person name="Sichau K."/>
            <person name="Wanner G."/>
            <person name="Wolf J."/>
            <person name="Neumann-Schaal M."/>
            <person name="Henke P."/>
            <person name="Tank M."/>
            <person name="Sproer C."/>
            <person name="Bunk B."/>
            <person name="Overmann J."/>
        </authorList>
    </citation>
    <scope>NUCLEOTIDE SEQUENCE [LARGE SCALE GENOMIC DNA]</scope>
    <source>
        <strain evidence="12 13">DSM 6702</strain>
    </source>
</reference>
<dbReference type="Gene3D" id="2.70.150.10">
    <property type="entry name" value="Calcium-transporting ATPase, cytoplasmic transduction domain A"/>
    <property type="match status" value="1"/>
</dbReference>
<dbReference type="InterPro" id="IPR008250">
    <property type="entry name" value="ATPase_P-typ_transduc_dom_A_sf"/>
</dbReference>
<keyword evidence="3" id="KW-0812">Transmembrane</keyword>
<accession>A0ABZ0SEK3</accession>
<evidence type="ECO:0000256" key="4">
    <source>
        <dbReference type="ARBA" id="ARBA00022967"/>
    </source>
</evidence>
<organism evidence="12 13">
    <name type="scientific">Thiorhodovibrio winogradskyi</name>
    <dbReference type="NCBI Taxonomy" id="77007"/>
    <lineage>
        <taxon>Bacteria</taxon>
        <taxon>Pseudomonadati</taxon>
        <taxon>Pseudomonadota</taxon>
        <taxon>Gammaproteobacteria</taxon>
        <taxon>Chromatiales</taxon>
        <taxon>Chromatiaceae</taxon>
        <taxon>Thiorhodovibrio</taxon>
    </lineage>
</organism>
<keyword evidence="9" id="KW-0067">ATP-binding</keyword>
<evidence type="ECO:0000256" key="3">
    <source>
        <dbReference type="ARBA" id="ARBA00022692"/>
    </source>
</evidence>
<name>A0ABZ0SEK3_9GAMM</name>
<evidence type="ECO:0000256" key="6">
    <source>
        <dbReference type="ARBA" id="ARBA00023136"/>
    </source>
</evidence>
<dbReference type="PANTHER" id="PTHR48085">
    <property type="entry name" value="CADMIUM/ZINC-TRANSPORTING ATPASE HMA2-RELATED"/>
    <property type="match status" value="1"/>
</dbReference>
<dbReference type="Pfam" id="PF00702">
    <property type="entry name" value="Hydrolase"/>
    <property type="match status" value="1"/>
</dbReference>
<evidence type="ECO:0000313" key="12">
    <source>
        <dbReference type="EMBL" id="WPL18749.1"/>
    </source>
</evidence>
<feature type="compositionally biased region" description="Basic residues" evidence="10">
    <location>
        <begin position="704"/>
        <end position="720"/>
    </location>
</feature>
<evidence type="ECO:0000256" key="8">
    <source>
        <dbReference type="ARBA" id="ARBA00047308"/>
    </source>
</evidence>
<dbReference type="PRINTS" id="PR00119">
    <property type="entry name" value="CATATPASE"/>
</dbReference>
<dbReference type="PROSITE" id="PS00154">
    <property type="entry name" value="ATPASE_E1_E2"/>
    <property type="match status" value="1"/>
</dbReference>
<dbReference type="InterPro" id="IPR051014">
    <property type="entry name" value="Cation_Transport_ATPase_IB"/>
</dbReference>
<evidence type="ECO:0000256" key="7">
    <source>
        <dbReference type="ARBA" id="ARBA00039097"/>
    </source>
</evidence>
<keyword evidence="5" id="KW-1133">Transmembrane helix</keyword>
<evidence type="ECO:0000313" key="13">
    <source>
        <dbReference type="Proteomes" id="UP001432180"/>
    </source>
</evidence>
<dbReference type="InterPro" id="IPR001757">
    <property type="entry name" value="P_typ_ATPase"/>
</dbReference>
<dbReference type="InterPro" id="IPR023299">
    <property type="entry name" value="ATPase_P-typ_cyto_dom_N"/>
</dbReference>
<dbReference type="Gene3D" id="3.40.50.1000">
    <property type="entry name" value="HAD superfamily/HAD-like"/>
    <property type="match status" value="1"/>
</dbReference>
<dbReference type="InterPro" id="IPR059000">
    <property type="entry name" value="ATPase_P-type_domA"/>
</dbReference>
<gene>
    <name evidence="12" type="primary">silP</name>
    <name evidence="12" type="ORF">Thiowin_03839</name>
</gene>
<evidence type="ECO:0000256" key="5">
    <source>
        <dbReference type="ARBA" id="ARBA00022989"/>
    </source>
</evidence>
<dbReference type="EC" id="7.2.2.12" evidence="7"/>
<proteinExistence type="inferred from homology"/>
<keyword evidence="13" id="KW-1185">Reference proteome</keyword>
<comment type="catalytic activity">
    <reaction evidence="8">
        <text>Zn(2+)(in) + ATP + H2O = Zn(2+)(out) + ADP + phosphate + H(+)</text>
        <dbReference type="Rhea" id="RHEA:20621"/>
        <dbReference type="ChEBI" id="CHEBI:15377"/>
        <dbReference type="ChEBI" id="CHEBI:15378"/>
        <dbReference type="ChEBI" id="CHEBI:29105"/>
        <dbReference type="ChEBI" id="CHEBI:30616"/>
        <dbReference type="ChEBI" id="CHEBI:43474"/>
        <dbReference type="ChEBI" id="CHEBI:456216"/>
        <dbReference type="EC" id="7.2.2.12"/>
    </reaction>
</comment>
<dbReference type="Pfam" id="PF00122">
    <property type="entry name" value="E1-E2_ATPase"/>
    <property type="match status" value="1"/>
</dbReference>
<dbReference type="NCBIfam" id="TIGR01494">
    <property type="entry name" value="ATPase_P-type"/>
    <property type="match status" value="1"/>
</dbReference>
<comment type="similarity">
    <text evidence="2 9">Belongs to the cation transport ATPase (P-type) (TC 3.A.3) family. Type IB subfamily.</text>
</comment>
<keyword evidence="9" id="KW-0547">Nucleotide-binding</keyword>
<feature type="domain" description="P-type ATPase A" evidence="11">
    <location>
        <begin position="194"/>
        <end position="289"/>
    </location>
</feature>
<keyword evidence="6" id="KW-0472">Membrane</keyword>
<dbReference type="Proteomes" id="UP001432180">
    <property type="component" value="Chromosome"/>
</dbReference>
<dbReference type="InterPro" id="IPR023214">
    <property type="entry name" value="HAD_sf"/>
</dbReference>
<dbReference type="PANTHER" id="PTHR48085:SF5">
    <property type="entry name" value="CADMIUM_ZINC-TRANSPORTING ATPASE HMA4-RELATED"/>
    <property type="match status" value="1"/>
</dbReference>
<dbReference type="SFLD" id="SFLDF00027">
    <property type="entry name" value="p-type_atpase"/>
    <property type="match status" value="1"/>
</dbReference>
<feature type="region of interest" description="Disordered" evidence="10">
    <location>
        <begin position="693"/>
        <end position="720"/>
    </location>
</feature>
<evidence type="ECO:0000256" key="10">
    <source>
        <dbReference type="SAM" id="MobiDB-lite"/>
    </source>
</evidence>
<dbReference type="PROSITE" id="PS01229">
    <property type="entry name" value="COF_2"/>
    <property type="match status" value="1"/>
</dbReference>
<sequence length="720" mass="76973">MHYQLIHQLPGRLRLRIPALNQPDYPAGALELWMEACPAVRSVRANPRARALILEYAGGPRARAAALAHLRAYPVDALPGLGLGFDPPSADTIPMVRGLLTMLAMPLLPPPLRALVTLLNIGPTLLQGIDTLVKRGVKMEVLDAVAVGLAATGGQHQTANITDFLLKLGEFLEHRTQRQSDRLLRQLLRPPPALAWVERAGELVQISADQVQPGETVAIGVGEAIPVDGWVLSGTALVNQASVTGENVPVRKEAPARVIAGSTLSEGRLRVEAARVGAETTQARVASFIQQALDQRSATQCLSERLADQRVILTLGTGALVYALTRDLRRLQAVFLVDYSCALKLGTPVAFKAALSKAAQHGVLIKGGEAIEQLAEVDTLVFDKTGTLTESALEVTETLVFDRQCDCTEVDLLALVASVEEHASHPLAQAVVAAAREQDLPHISHGEIDYLVAHGLSADIKGGRIVVGSRHYLEEHVGIDFKPHERRINRLLDEGKTLLYVANAQGPVGLIALRDRPRADAADVMARLRALGIQRLIMLTGDRRHKAEALAADLGLDEVHAELEPEAKAGLIEQLRAAGHRVAFVGDGINDGPALAAAHVGIAMPRGTDIARATADILLLEDQLAAIASARELTTGTMALIRGNFNIAVGVNTALLIGAVFGRISPIMSALLHNGTTIGVLLKALRGPRMQALAAPAGGERQPGHRHPDRPRHHRTGTWQ</sequence>
<dbReference type="SFLD" id="SFLDS00003">
    <property type="entry name" value="Haloacid_Dehalogenase"/>
    <property type="match status" value="1"/>
</dbReference>